<feature type="transmembrane region" description="Helical" evidence="8">
    <location>
        <begin position="150"/>
        <end position="169"/>
    </location>
</feature>
<organism evidence="10 11">
    <name type="scientific">Glycomyces artemisiae</name>
    <dbReference type="NCBI Taxonomy" id="1076443"/>
    <lineage>
        <taxon>Bacteria</taxon>
        <taxon>Bacillati</taxon>
        <taxon>Actinomycetota</taxon>
        <taxon>Actinomycetes</taxon>
        <taxon>Glycomycetales</taxon>
        <taxon>Glycomycetaceae</taxon>
        <taxon>Glycomyces</taxon>
    </lineage>
</organism>
<dbReference type="Pfam" id="PF18967">
    <property type="entry name" value="PycTM"/>
    <property type="match status" value="1"/>
</dbReference>
<dbReference type="AlphaFoldDB" id="A0A2T0U6F0"/>
<keyword evidence="5 8" id="KW-1133">Transmembrane helix</keyword>
<reference evidence="10 11" key="1">
    <citation type="submission" date="2018-03" db="EMBL/GenBank/DDBJ databases">
        <title>Genomic Encyclopedia of Type Strains, Phase III (KMG-III): the genomes of soil and plant-associated and newly described type strains.</title>
        <authorList>
            <person name="Whitman W."/>
        </authorList>
    </citation>
    <scope>NUCLEOTIDE SEQUENCE [LARGE SCALE GENOMIC DNA]</scope>
    <source>
        <strain evidence="10 11">CGMCC 4.7067</strain>
    </source>
</reference>
<comment type="caution">
    <text evidence="10">The sequence shown here is derived from an EMBL/GenBank/DDBJ whole genome shotgun (WGS) entry which is preliminary data.</text>
</comment>
<keyword evidence="4" id="KW-0547">Nucleotide-binding</keyword>
<keyword evidence="11" id="KW-1185">Reference proteome</keyword>
<evidence type="ECO:0000256" key="5">
    <source>
        <dbReference type="ARBA" id="ARBA00022989"/>
    </source>
</evidence>
<feature type="transmembrane region" description="Helical" evidence="8">
    <location>
        <begin position="80"/>
        <end position="98"/>
    </location>
</feature>
<dbReference type="Proteomes" id="UP000238176">
    <property type="component" value="Unassembled WGS sequence"/>
</dbReference>
<name>A0A2T0U6F0_9ACTN</name>
<dbReference type="InterPro" id="IPR043760">
    <property type="entry name" value="PycTM_dom"/>
</dbReference>
<dbReference type="RefSeq" id="WP_106366854.1">
    <property type="nucleotide sequence ID" value="NZ_PVTJ01000017.1"/>
</dbReference>
<keyword evidence="6" id="KW-0051">Antiviral defense</keyword>
<evidence type="ECO:0000313" key="10">
    <source>
        <dbReference type="EMBL" id="PRY53505.1"/>
    </source>
</evidence>
<dbReference type="GO" id="GO:0000166">
    <property type="term" value="F:nucleotide binding"/>
    <property type="evidence" value="ECO:0007669"/>
    <property type="project" value="UniProtKB-KW"/>
</dbReference>
<evidence type="ECO:0000256" key="1">
    <source>
        <dbReference type="ARBA" id="ARBA00004236"/>
    </source>
</evidence>
<dbReference type="GO" id="GO:0005886">
    <property type="term" value="C:plasma membrane"/>
    <property type="evidence" value="ECO:0007669"/>
    <property type="project" value="UniProtKB-SubCell"/>
</dbReference>
<comment type="subcellular location">
    <subcellularLocation>
        <location evidence="1">Cell membrane</location>
    </subcellularLocation>
</comment>
<dbReference type="GO" id="GO:0051607">
    <property type="term" value="P:defense response to virus"/>
    <property type="evidence" value="ECO:0007669"/>
    <property type="project" value="UniProtKB-KW"/>
</dbReference>
<evidence type="ECO:0000256" key="6">
    <source>
        <dbReference type="ARBA" id="ARBA00023118"/>
    </source>
</evidence>
<evidence type="ECO:0000256" key="7">
    <source>
        <dbReference type="ARBA" id="ARBA00023136"/>
    </source>
</evidence>
<feature type="transmembrane region" description="Helical" evidence="8">
    <location>
        <begin position="48"/>
        <end position="68"/>
    </location>
</feature>
<feature type="domain" description="Pycsar effector protein" evidence="9">
    <location>
        <begin position="39"/>
        <end position="168"/>
    </location>
</feature>
<proteinExistence type="predicted"/>
<evidence type="ECO:0000259" key="9">
    <source>
        <dbReference type="Pfam" id="PF18967"/>
    </source>
</evidence>
<dbReference type="EMBL" id="PVTJ01000017">
    <property type="protein sequence ID" value="PRY53505.1"/>
    <property type="molecule type" value="Genomic_DNA"/>
</dbReference>
<protein>
    <recommendedName>
        <fullName evidence="9">Pycsar effector protein domain-containing protein</fullName>
    </recommendedName>
</protein>
<gene>
    <name evidence="10" type="ORF">B0I28_1174</name>
</gene>
<keyword evidence="7 8" id="KW-0472">Membrane</keyword>
<evidence type="ECO:0000256" key="3">
    <source>
        <dbReference type="ARBA" id="ARBA00022692"/>
    </source>
</evidence>
<accession>A0A2T0U6F0</accession>
<evidence type="ECO:0000256" key="4">
    <source>
        <dbReference type="ARBA" id="ARBA00022741"/>
    </source>
</evidence>
<sequence>MPLIEVHRTHCHHTPVESGVDGDAVVLDVLDAWIRDEREAHRAADHKAGLAAAGLVPTVAAATVAGAFAKLPSAAAVPGWSAAALAAAALVLLGLAVWPRIRRGAAVEPALLRAAAARHVDDPAAAAEDRSAELASLKAITRRKFRLTRWALGLTGAAALAAAAAVVLAV</sequence>
<evidence type="ECO:0000256" key="2">
    <source>
        <dbReference type="ARBA" id="ARBA00022475"/>
    </source>
</evidence>
<evidence type="ECO:0000256" key="8">
    <source>
        <dbReference type="SAM" id="Phobius"/>
    </source>
</evidence>
<evidence type="ECO:0000313" key="11">
    <source>
        <dbReference type="Proteomes" id="UP000238176"/>
    </source>
</evidence>
<keyword evidence="3 8" id="KW-0812">Transmembrane</keyword>
<keyword evidence="2" id="KW-1003">Cell membrane</keyword>